<protein>
    <submittedName>
        <fullName evidence="3">Flp pilus assembly protein TadG</fullName>
    </submittedName>
</protein>
<dbReference type="Pfam" id="PF07811">
    <property type="entry name" value="TadE"/>
    <property type="match status" value="1"/>
</dbReference>
<proteinExistence type="predicted"/>
<name>A0A0N7M2D0_9RHOB</name>
<feature type="transmembrane region" description="Helical" evidence="1">
    <location>
        <begin position="35"/>
        <end position="56"/>
    </location>
</feature>
<keyword evidence="1" id="KW-1133">Transmembrane helix</keyword>
<dbReference type="InterPro" id="IPR012495">
    <property type="entry name" value="TadE-like_dom"/>
</dbReference>
<evidence type="ECO:0000259" key="2">
    <source>
        <dbReference type="Pfam" id="PF07811"/>
    </source>
</evidence>
<dbReference type="RefSeq" id="WP_076400035.1">
    <property type="nucleotide sequence ID" value="NZ_CYSF01000017.1"/>
</dbReference>
<keyword evidence="4" id="KW-1185">Reference proteome</keyword>
<evidence type="ECO:0000256" key="1">
    <source>
        <dbReference type="SAM" id="Phobius"/>
    </source>
</evidence>
<keyword evidence="1" id="KW-0472">Membrane</keyword>
<dbReference type="AlphaFoldDB" id="A0A0N7M2D0"/>
<dbReference type="EMBL" id="CYSF01000017">
    <property type="protein sequence ID" value="CUH85763.1"/>
    <property type="molecule type" value="Genomic_DNA"/>
</dbReference>
<reference evidence="3 4" key="1">
    <citation type="submission" date="2015-09" db="EMBL/GenBank/DDBJ databases">
        <authorList>
            <consortium name="Swine Surveillance"/>
        </authorList>
    </citation>
    <scope>NUCLEOTIDE SEQUENCE [LARGE SCALE GENOMIC DNA]</scope>
    <source>
        <strain evidence="3 4">CECT 8383</strain>
    </source>
</reference>
<dbReference type="OrthoDB" id="7907064at2"/>
<evidence type="ECO:0000313" key="4">
    <source>
        <dbReference type="Proteomes" id="UP000051681"/>
    </source>
</evidence>
<accession>A0A0N7M2D0</accession>
<gene>
    <name evidence="3" type="ORF">TM5383_03001</name>
</gene>
<dbReference type="Proteomes" id="UP000051681">
    <property type="component" value="Unassembled WGS sequence"/>
</dbReference>
<sequence length="188" mass="21147">MSSVFTLPKRLLRSSLAPLALFSRREDGSASFEFAFVAPLLMLILGSTFELGLLTVRETLLERALDLTVRDIRLGTGTAPQHDELKNRICERSYLLHDCDQNLRIEMIQLDPRAWVDPRQDADCTDRSQDVEPVRAFIHGRENEMMLVRVCVKVQPLFPTTGLGAAMQKDGAGDYSLIAKSAFVQEPR</sequence>
<feature type="domain" description="TadE-like" evidence="2">
    <location>
        <begin position="28"/>
        <end position="65"/>
    </location>
</feature>
<keyword evidence="1" id="KW-0812">Transmembrane</keyword>
<dbReference type="STRING" id="340021.TM5383_03001"/>
<evidence type="ECO:0000313" key="3">
    <source>
        <dbReference type="EMBL" id="CUH85763.1"/>
    </source>
</evidence>
<organism evidence="3 4">
    <name type="scientific">Thalassovita mediterranea</name>
    <dbReference type="NCBI Taxonomy" id="340021"/>
    <lineage>
        <taxon>Bacteria</taxon>
        <taxon>Pseudomonadati</taxon>
        <taxon>Pseudomonadota</taxon>
        <taxon>Alphaproteobacteria</taxon>
        <taxon>Rhodobacterales</taxon>
        <taxon>Roseobacteraceae</taxon>
        <taxon>Thalassovita</taxon>
    </lineage>
</organism>